<protein>
    <submittedName>
        <fullName evidence="3">Polysaccharide deacetylase family protein</fullName>
    </submittedName>
</protein>
<dbReference type="PANTHER" id="PTHR10587:SF128">
    <property type="entry name" value="POLYSACCHARIDE DEACETYLASE PDAB-RELATED"/>
    <property type="match status" value="1"/>
</dbReference>
<evidence type="ECO:0000259" key="2">
    <source>
        <dbReference type="PROSITE" id="PS51677"/>
    </source>
</evidence>
<comment type="caution">
    <text evidence="3">The sequence shown here is derived from an EMBL/GenBank/DDBJ whole genome shotgun (WGS) entry which is preliminary data.</text>
</comment>
<dbReference type="Pfam" id="PF01522">
    <property type="entry name" value="Polysacc_deac_1"/>
    <property type="match status" value="1"/>
</dbReference>
<feature type="domain" description="NodB homology" evidence="2">
    <location>
        <begin position="60"/>
        <end position="240"/>
    </location>
</feature>
<proteinExistence type="predicted"/>
<dbReference type="PANTHER" id="PTHR10587">
    <property type="entry name" value="GLYCOSYL TRANSFERASE-RELATED"/>
    <property type="match status" value="1"/>
</dbReference>
<feature type="transmembrane region" description="Helical" evidence="1">
    <location>
        <begin position="14"/>
        <end position="33"/>
    </location>
</feature>
<keyword evidence="1" id="KW-1133">Transmembrane helix</keyword>
<dbReference type="InterPro" id="IPR002509">
    <property type="entry name" value="NODB_dom"/>
</dbReference>
<gene>
    <name evidence="3" type="ORF">H8923_05400</name>
</gene>
<dbReference type="EMBL" id="JACRWE010000002">
    <property type="protein sequence ID" value="MBC5996191.1"/>
    <property type="molecule type" value="Genomic_DNA"/>
</dbReference>
<dbReference type="InterPro" id="IPR011330">
    <property type="entry name" value="Glyco_hydro/deAcase_b/a-brl"/>
</dbReference>
<sequence length="247" mass="27719">MLIMVANKKKLKKIIIGVVIVLLAIGGIIFGVVKNNSTPTFNSFEEASLPYERGTKANSGYVAMTCNVDLGWEDEYIEGILNALKKEDAKITFNVTGKWAENNKDFLLRIKSEGHEIGSHGYKHLDYAKLTYEQNLEEMKKAESTIEGITGDEIRFFQAPAGSFGEGTMKAAKELGYTAFKWDVDTIDWKYREQPDVIINRVKNKDVKDGSIILMHPTKATMECVDDIIEIIRSKGLKPGKLSDIFE</sequence>
<dbReference type="RefSeq" id="WP_153972165.1">
    <property type="nucleotide sequence ID" value="NZ_JACRWE010000002.1"/>
</dbReference>
<accession>A0ABR7JMM4</accession>
<dbReference type="SUPFAM" id="SSF88713">
    <property type="entry name" value="Glycoside hydrolase/deacetylase"/>
    <property type="match status" value="1"/>
</dbReference>
<keyword evidence="1" id="KW-0812">Transmembrane</keyword>
<name>A0ABR7JMM4_9FIRM</name>
<dbReference type="InterPro" id="IPR050248">
    <property type="entry name" value="Polysacc_deacetylase_ArnD"/>
</dbReference>
<evidence type="ECO:0000256" key="1">
    <source>
        <dbReference type="SAM" id="Phobius"/>
    </source>
</evidence>
<dbReference type="Proteomes" id="UP000609849">
    <property type="component" value="Unassembled WGS sequence"/>
</dbReference>
<evidence type="ECO:0000313" key="4">
    <source>
        <dbReference type="Proteomes" id="UP000609849"/>
    </source>
</evidence>
<keyword evidence="1" id="KW-0472">Membrane</keyword>
<organism evidence="3 4">
    <name type="scientific">Romboutsia faecis</name>
    <dbReference type="NCBI Taxonomy" id="2764597"/>
    <lineage>
        <taxon>Bacteria</taxon>
        <taxon>Bacillati</taxon>
        <taxon>Bacillota</taxon>
        <taxon>Clostridia</taxon>
        <taxon>Peptostreptococcales</taxon>
        <taxon>Peptostreptococcaceae</taxon>
        <taxon>Romboutsia</taxon>
    </lineage>
</organism>
<dbReference type="PROSITE" id="PS51677">
    <property type="entry name" value="NODB"/>
    <property type="match status" value="1"/>
</dbReference>
<dbReference type="Gene3D" id="3.20.20.370">
    <property type="entry name" value="Glycoside hydrolase/deacetylase"/>
    <property type="match status" value="1"/>
</dbReference>
<keyword evidence="4" id="KW-1185">Reference proteome</keyword>
<reference evidence="3 4" key="1">
    <citation type="submission" date="2020-08" db="EMBL/GenBank/DDBJ databases">
        <authorList>
            <person name="Liu C."/>
            <person name="Sun Q."/>
        </authorList>
    </citation>
    <scope>NUCLEOTIDE SEQUENCE [LARGE SCALE GENOMIC DNA]</scope>
    <source>
        <strain evidence="3 4">NSJ-18</strain>
    </source>
</reference>
<evidence type="ECO:0000313" key="3">
    <source>
        <dbReference type="EMBL" id="MBC5996191.1"/>
    </source>
</evidence>